<sequence>MRELQRSGGPTTAVAARNGVGFGSAEGFLVERPAGAGTEVAVVPGFAGRTIQPGDELSWVWFPERTLPDGATEPSETDLPHFWDATAFALDVVCTDGTRLSETSGVRDQYGDALTPQAQDTARKQWVDQWNRRAVDLTSCAGRVVDRLEARLGSATQPASDDGGRPALRGWLDDVRIAAARPTPVTPLDHVRTTRGTQASSRFSRGNNAPLVGLPHGGVFGLPMTDASSNRWPYAYQEHDRVDAEGRLRPAIQAFATSHIPSPWMGDRGVFQVMPSPLDTPDVDRTARALGFDHDHEIDGPHRYRVDLEHGVTAEMTAGEFALGFRFTGAHSIVLDHHGRVSDVSVTVTDGTAVVEAMLDDRPGTPPHHVHVRIPGVTADHTAVGEHELRGWLRVGGSSTDVLLGISTVSVEDARANLDAAGSFDTMRARAEETWTAELATLSFDGATADQRTSLYSGLYRLFLYPNRAGETALTGTPRHRSPYGSVQAEPIRDEPGPEIVAGPFTTTNGFWDTYRTAWPLLALLTPDTAGELAQGFVEHHHDGGWTPRWSAPGAEDCMTGTTSDTVFADLAAKGVTGFDLAEAYRSALRNATVPPRDERVGRKGSLPGAFCGHVDTGTSEGMSWTLDAAINDWGLAVMASRLAAGARTPADLARYEAEAEWFSRRSLQYRNVFDSERGFFVGRDPDGSWRIGTEFDPRDWGDDYTETNAWGTAFTAPHDGAGVVDLHGGPERFDAALDAFFATPETGATEHAGSYVFPIHEMTEARDVRMGMLGLSNQPAHHIPFFPMFTGRHDDAHRIVRECLERLFVGSDLGQGYPGDEDNGEMSAWYVFATIGLYPLAPSTGSYVLVPPSVRRTVLRQPGGAETVIEVAAGSAGAYVASVTVDGSPWTSVSIPHAVVVSASCIEFTLSETPQGWASDTRPVSASEVHGYRDTPVDVLPCTAALSDDVGRTVTPLAAGATIDFAVAPVDSSLYTVTVAAPGTYSWEASLGDVRVTVQDAVFDWAGQTRVFRLQGSGSTFTFTAVSDLELTQLELIAADGRR</sequence>
<evidence type="ECO:0000259" key="2">
    <source>
        <dbReference type="Pfam" id="PF07971"/>
    </source>
</evidence>
<dbReference type="Pfam" id="PF17678">
    <property type="entry name" value="Glyco_hydro_92N"/>
    <property type="match status" value="1"/>
</dbReference>
<organism evidence="4 5">
    <name type="scientific">Curtobacterium flaccumfaciens</name>
    <dbReference type="NCBI Taxonomy" id="2035"/>
    <lineage>
        <taxon>Bacteria</taxon>
        <taxon>Bacillati</taxon>
        <taxon>Actinomycetota</taxon>
        <taxon>Actinomycetes</taxon>
        <taxon>Micrococcales</taxon>
        <taxon>Microbacteriaceae</taxon>
        <taxon>Curtobacterium</taxon>
    </lineage>
</organism>
<name>A0A4R6DL04_9MICO</name>
<dbReference type="GO" id="GO:0000224">
    <property type="term" value="F:peptide-N4-(N-acetyl-beta-glucosaminyl)asparagine amidase activity"/>
    <property type="evidence" value="ECO:0007669"/>
    <property type="project" value="TreeGrafter"/>
</dbReference>
<dbReference type="RefSeq" id="WP_243736268.1">
    <property type="nucleotide sequence ID" value="NZ_SNVW01000003.1"/>
</dbReference>
<dbReference type="Gene3D" id="1.20.1050.60">
    <property type="entry name" value="alpha-1,2-mannosidase"/>
    <property type="match status" value="1"/>
</dbReference>
<dbReference type="Pfam" id="PF07971">
    <property type="entry name" value="Glyco_hydro_92"/>
    <property type="match status" value="1"/>
</dbReference>
<dbReference type="InterPro" id="IPR008928">
    <property type="entry name" value="6-hairpin_glycosidase_sf"/>
</dbReference>
<dbReference type="GO" id="GO:0030246">
    <property type="term" value="F:carbohydrate binding"/>
    <property type="evidence" value="ECO:0007669"/>
    <property type="project" value="InterPro"/>
</dbReference>
<dbReference type="AlphaFoldDB" id="A0A4R6DL04"/>
<feature type="region of interest" description="Disordered" evidence="1">
    <location>
        <begin position="186"/>
        <end position="208"/>
    </location>
</feature>
<dbReference type="PANTHER" id="PTHR12143">
    <property type="entry name" value="PEPTIDE N-GLYCANASE PNGASE -RELATED"/>
    <property type="match status" value="1"/>
</dbReference>
<dbReference type="InterPro" id="IPR005887">
    <property type="entry name" value="GH92_a_mannosidase_put"/>
</dbReference>
<dbReference type="InterPro" id="IPR014718">
    <property type="entry name" value="GH-type_carb-bd"/>
</dbReference>
<dbReference type="NCBIfam" id="TIGR01180">
    <property type="entry name" value="aman2_put"/>
    <property type="match status" value="1"/>
</dbReference>
<proteinExistence type="predicted"/>
<comment type="caution">
    <text evidence="4">The sequence shown here is derived from an EMBL/GenBank/DDBJ whole genome shotgun (WGS) entry which is preliminary data.</text>
</comment>
<reference evidence="4 5" key="1">
    <citation type="submission" date="2019-03" db="EMBL/GenBank/DDBJ databases">
        <title>Genomic analyses of the natural microbiome of Caenorhabditis elegans.</title>
        <authorList>
            <person name="Samuel B."/>
        </authorList>
    </citation>
    <scope>NUCLEOTIDE SEQUENCE [LARGE SCALE GENOMIC DNA]</scope>
    <source>
        <strain evidence="4 5">JUb65</strain>
    </source>
</reference>
<dbReference type="Gene3D" id="1.20.1610.10">
    <property type="entry name" value="alpha-1,2-mannosidases domains"/>
    <property type="match status" value="1"/>
</dbReference>
<dbReference type="InterPro" id="IPR041371">
    <property type="entry name" value="GH92_N"/>
</dbReference>
<dbReference type="Gene3D" id="2.70.98.10">
    <property type="match status" value="1"/>
</dbReference>
<evidence type="ECO:0000256" key="1">
    <source>
        <dbReference type="SAM" id="MobiDB-lite"/>
    </source>
</evidence>
<gene>
    <name evidence="4" type="ORF">EDF64_103317</name>
</gene>
<dbReference type="EMBL" id="SNVW01000003">
    <property type="protein sequence ID" value="TDN45393.1"/>
    <property type="molecule type" value="Genomic_DNA"/>
</dbReference>
<accession>A0A4R6DL04</accession>
<feature type="domain" description="Glycosyl hydrolase family 92 N-terminal" evidence="3">
    <location>
        <begin position="191"/>
        <end position="348"/>
    </location>
</feature>
<dbReference type="InterPro" id="IPR050883">
    <property type="entry name" value="PNGase"/>
</dbReference>
<feature type="compositionally biased region" description="Polar residues" evidence="1">
    <location>
        <begin position="194"/>
        <end position="207"/>
    </location>
</feature>
<evidence type="ECO:0000259" key="3">
    <source>
        <dbReference type="Pfam" id="PF17678"/>
    </source>
</evidence>
<dbReference type="GO" id="GO:0006516">
    <property type="term" value="P:glycoprotein catabolic process"/>
    <property type="evidence" value="ECO:0007669"/>
    <property type="project" value="TreeGrafter"/>
</dbReference>
<evidence type="ECO:0000313" key="4">
    <source>
        <dbReference type="EMBL" id="TDN45393.1"/>
    </source>
</evidence>
<dbReference type="SUPFAM" id="SSF48208">
    <property type="entry name" value="Six-hairpin glycosidases"/>
    <property type="match status" value="1"/>
</dbReference>
<dbReference type="Proteomes" id="UP000295764">
    <property type="component" value="Unassembled WGS sequence"/>
</dbReference>
<protein>
    <submittedName>
        <fullName evidence="4">Putative alpha-1,2-mannosidase</fullName>
    </submittedName>
</protein>
<feature type="domain" description="Glycosyl hydrolase family 92" evidence="2">
    <location>
        <begin position="414"/>
        <end position="912"/>
    </location>
</feature>
<dbReference type="PANTHER" id="PTHR12143:SF43">
    <property type="entry name" value="PUTATIVE-RELATED"/>
    <property type="match status" value="1"/>
</dbReference>
<dbReference type="GO" id="GO:0005829">
    <property type="term" value="C:cytosol"/>
    <property type="evidence" value="ECO:0007669"/>
    <property type="project" value="TreeGrafter"/>
</dbReference>
<feature type="region of interest" description="Disordered" evidence="1">
    <location>
        <begin position="474"/>
        <end position="499"/>
    </location>
</feature>
<dbReference type="STRING" id="2035.RU06_03000"/>
<evidence type="ECO:0000313" key="5">
    <source>
        <dbReference type="Proteomes" id="UP000295764"/>
    </source>
</evidence>
<dbReference type="InterPro" id="IPR012939">
    <property type="entry name" value="Glyco_hydro_92"/>
</dbReference>
<dbReference type="Gene3D" id="3.30.2080.10">
    <property type="entry name" value="GH92 mannosidase domain"/>
    <property type="match status" value="1"/>
</dbReference>
<dbReference type="GO" id="GO:0005975">
    <property type="term" value="P:carbohydrate metabolic process"/>
    <property type="evidence" value="ECO:0007669"/>
    <property type="project" value="InterPro"/>
</dbReference>